<organism evidence="7 8">
    <name type="scientific">Brachymonas denitrificans DSM 15123</name>
    <dbReference type="NCBI Taxonomy" id="1121117"/>
    <lineage>
        <taxon>Bacteria</taxon>
        <taxon>Pseudomonadati</taxon>
        <taxon>Pseudomonadota</taxon>
        <taxon>Betaproteobacteria</taxon>
        <taxon>Burkholderiales</taxon>
        <taxon>Comamonadaceae</taxon>
        <taxon>Brachymonas</taxon>
    </lineage>
</organism>
<feature type="domain" description="Phosphotyrosine protein phosphatase I" evidence="6">
    <location>
        <begin position="38"/>
        <end position="187"/>
    </location>
</feature>
<dbReference type="PRINTS" id="PR00719">
    <property type="entry name" value="LMWPTPASE"/>
</dbReference>
<dbReference type="PANTHER" id="PTHR47439:SF1">
    <property type="entry name" value="ACID PHOSPHATASE"/>
    <property type="match status" value="1"/>
</dbReference>
<keyword evidence="3" id="KW-0904">Protein phosphatase</keyword>
<feature type="active site" description="Nucleophile" evidence="4">
    <location>
        <position position="44"/>
    </location>
</feature>
<dbReference type="SMART" id="SM00226">
    <property type="entry name" value="LMWPc"/>
    <property type="match status" value="1"/>
</dbReference>
<keyword evidence="8" id="KW-1185">Reference proteome</keyword>
<evidence type="ECO:0000256" key="3">
    <source>
        <dbReference type="ARBA" id="ARBA00022912"/>
    </source>
</evidence>
<evidence type="ECO:0000313" key="7">
    <source>
        <dbReference type="EMBL" id="SEN85005.1"/>
    </source>
</evidence>
<feature type="active site" description="Proton donor" evidence="4">
    <location>
        <position position="161"/>
    </location>
</feature>
<feature type="compositionally biased region" description="Polar residues" evidence="5">
    <location>
        <begin position="1"/>
        <end position="14"/>
    </location>
</feature>
<dbReference type="Pfam" id="PF01451">
    <property type="entry name" value="LMWPc"/>
    <property type="match status" value="1"/>
</dbReference>
<evidence type="ECO:0000256" key="5">
    <source>
        <dbReference type="SAM" id="MobiDB-lite"/>
    </source>
</evidence>
<comment type="similarity">
    <text evidence="1">Belongs to the low molecular weight phosphotyrosine protein phosphatase family.</text>
</comment>
<dbReference type="InterPro" id="IPR017867">
    <property type="entry name" value="Tyr_phospatase_low_mol_wt"/>
</dbReference>
<dbReference type="PANTHER" id="PTHR47439">
    <property type="entry name" value="LOW MOLECULAR WEIGHT PHOSPHOTYROSINE PROTEIN PHOSPHATASE-RELATED"/>
    <property type="match status" value="1"/>
</dbReference>
<feature type="region of interest" description="Disordered" evidence="5">
    <location>
        <begin position="1"/>
        <end position="31"/>
    </location>
</feature>
<dbReference type="CDD" id="cd16343">
    <property type="entry name" value="LMWPTP"/>
    <property type="match status" value="1"/>
</dbReference>
<dbReference type="InterPro" id="IPR023485">
    <property type="entry name" value="Ptyr_pPase"/>
</dbReference>
<proteinExistence type="inferred from homology"/>
<dbReference type="EMBL" id="FOCW01000008">
    <property type="protein sequence ID" value="SEN85005.1"/>
    <property type="molecule type" value="Genomic_DNA"/>
</dbReference>
<dbReference type="SUPFAM" id="SSF52788">
    <property type="entry name" value="Phosphotyrosine protein phosphatases I"/>
    <property type="match status" value="1"/>
</dbReference>
<name>A0A1H8JWV9_9BURK</name>
<dbReference type="GO" id="GO:0004725">
    <property type="term" value="F:protein tyrosine phosphatase activity"/>
    <property type="evidence" value="ECO:0007669"/>
    <property type="project" value="InterPro"/>
</dbReference>
<evidence type="ECO:0000259" key="6">
    <source>
        <dbReference type="SMART" id="SM00226"/>
    </source>
</evidence>
<evidence type="ECO:0000256" key="2">
    <source>
        <dbReference type="ARBA" id="ARBA00022801"/>
    </source>
</evidence>
<gene>
    <name evidence="7" type="ORF">SAMN02745977_02175</name>
</gene>
<accession>A0A1H8JWV9</accession>
<evidence type="ECO:0000313" key="8">
    <source>
        <dbReference type="Proteomes" id="UP000199531"/>
    </source>
</evidence>
<dbReference type="Proteomes" id="UP000199531">
    <property type="component" value="Unassembled WGS sequence"/>
</dbReference>
<evidence type="ECO:0000256" key="4">
    <source>
        <dbReference type="PIRSR" id="PIRSR617867-1"/>
    </source>
</evidence>
<dbReference type="Gene3D" id="3.40.50.2300">
    <property type="match status" value="1"/>
</dbReference>
<keyword evidence="2" id="KW-0378">Hydrolase</keyword>
<dbReference type="FunFam" id="3.40.50.2300:FF:000113">
    <property type="entry name" value="Low molecular weight protein-tyrosine-phosphatase"/>
    <property type="match status" value="1"/>
</dbReference>
<feature type="active site" evidence="4">
    <location>
        <position position="50"/>
    </location>
</feature>
<dbReference type="AlphaFoldDB" id="A0A1H8JWV9"/>
<protein>
    <submittedName>
        <fullName evidence="7">Protein-tyrosine phosphatase</fullName>
    </submittedName>
</protein>
<dbReference type="InterPro" id="IPR036196">
    <property type="entry name" value="Ptyr_pPase_sf"/>
</dbReference>
<reference evidence="7 8" key="1">
    <citation type="submission" date="2016-10" db="EMBL/GenBank/DDBJ databases">
        <authorList>
            <person name="de Groot N.N."/>
        </authorList>
    </citation>
    <scope>NUCLEOTIDE SEQUENCE [LARGE SCALE GENOMIC DNA]</scope>
    <source>
        <strain evidence="7 8">DSM 15123</strain>
    </source>
</reference>
<dbReference type="InterPro" id="IPR052995">
    <property type="entry name" value="LMW-PTP"/>
</dbReference>
<evidence type="ECO:0000256" key="1">
    <source>
        <dbReference type="ARBA" id="ARBA00011063"/>
    </source>
</evidence>
<dbReference type="STRING" id="1121117.SAMN02745977_02175"/>
<sequence length="204" mass="21876">MSQPIPAANVSSTEAAARMGNAPQGAATRTQATVDQPYRILMVCLGNICRSPTAQGVMEQQVAEAGLQQQVQVDSAGTGDYHIGHAPDHRAQAHALKRGYDISAQRARQLADADFEDFDLILVMDAANERDVLARCPEQYRHKVQRLAGYGRQHQTDTVPDPYFGGAEGFEQVLDLVEDACAGVLAEVLQGADSKMPPTGGMEG</sequence>